<evidence type="ECO:0000313" key="1">
    <source>
        <dbReference type="EMBL" id="KAF2562476.1"/>
    </source>
</evidence>
<name>A0A8S9I0W9_BRACR</name>
<sequence length="132" mass="14671">MCTHLLRSDGEVLAGRIGIGGATLKVDLKFDLRVDLGHILLKGYAGASSRWSVCLLPPMSPSPVALFELPRFDFQSKSMSESFARDFSTVSVETLKKREWSSIFVVVELRAIKIDREVLKYEVGEEVIVGEP</sequence>
<gene>
    <name evidence="1" type="ORF">F2Q70_00015272</name>
</gene>
<reference evidence="1" key="1">
    <citation type="submission" date="2019-12" db="EMBL/GenBank/DDBJ databases">
        <title>Genome sequencing and annotation of Brassica cretica.</title>
        <authorList>
            <person name="Studholme D.J."/>
            <person name="Sarris P.F."/>
        </authorList>
    </citation>
    <scope>NUCLEOTIDE SEQUENCE</scope>
    <source>
        <strain evidence="1">PFS-102/07</strain>
        <tissue evidence="1">Leaf</tissue>
    </source>
</reference>
<proteinExistence type="predicted"/>
<organism evidence="1">
    <name type="scientific">Brassica cretica</name>
    <name type="common">Mustard</name>
    <dbReference type="NCBI Taxonomy" id="69181"/>
    <lineage>
        <taxon>Eukaryota</taxon>
        <taxon>Viridiplantae</taxon>
        <taxon>Streptophyta</taxon>
        <taxon>Embryophyta</taxon>
        <taxon>Tracheophyta</taxon>
        <taxon>Spermatophyta</taxon>
        <taxon>Magnoliopsida</taxon>
        <taxon>eudicotyledons</taxon>
        <taxon>Gunneridae</taxon>
        <taxon>Pentapetalae</taxon>
        <taxon>rosids</taxon>
        <taxon>malvids</taxon>
        <taxon>Brassicales</taxon>
        <taxon>Brassicaceae</taxon>
        <taxon>Brassiceae</taxon>
        <taxon>Brassica</taxon>
    </lineage>
</organism>
<comment type="caution">
    <text evidence="1">The sequence shown here is derived from an EMBL/GenBank/DDBJ whole genome shotgun (WGS) entry which is preliminary data.</text>
</comment>
<accession>A0A8S9I0W9</accession>
<dbReference type="EMBL" id="QGKY02001250">
    <property type="protein sequence ID" value="KAF2562476.1"/>
    <property type="molecule type" value="Genomic_DNA"/>
</dbReference>
<dbReference type="AlphaFoldDB" id="A0A8S9I0W9"/>
<protein>
    <submittedName>
        <fullName evidence="1">Uncharacterized protein</fullName>
    </submittedName>
</protein>